<feature type="compositionally biased region" description="Basic and acidic residues" evidence="1">
    <location>
        <begin position="80"/>
        <end position="99"/>
    </location>
</feature>
<evidence type="ECO:0000313" key="3">
    <source>
        <dbReference type="Proteomes" id="UP000648239"/>
    </source>
</evidence>
<feature type="compositionally biased region" description="Basic and acidic residues" evidence="1">
    <location>
        <begin position="22"/>
        <end position="50"/>
    </location>
</feature>
<evidence type="ECO:0000313" key="2">
    <source>
        <dbReference type="EMBL" id="MBD3868928.1"/>
    </source>
</evidence>
<proteinExistence type="predicted"/>
<dbReference type="EMBL" id="JACXWD010000049">
    <property type="protein sequence ID" value="MBD3868928.1"/>
    <property type="molecule type" value="Genomic_DNA"/>
</dbReference>
<feature type="region of interest" description="Disordered" evidence="1">
    <location>
        <begin position="20"/>
        <end position="105"/>
    </location>
</feature>
<dbReference type="Proteomes" id="UP000648239">
    <property type="component" value="Unassembled WGS sequence"/>
</dbReference>
<evidence type="ECO:0000256" key="1">
    <source>
        <dbReference type="SAM" id="MobiDB-lite"/>
    </source>
</evidence>
<gene>
    <name evidence="2" type="ORF">IFK94_12440</name>
</gene>
<protein>
    <submittedName>
        <fullName evidence="2">Uncharacterized protein</fullName>
    </submittedName>
</protein>
<accession>A0A8J6XW44</accession>
<feature type="compositionally biased region" description="Basic and acidic residues" evidence="1">
    <location>
        <begin position="60"/>
        <end position="70"/>
    </location>
</feature>
<sequence>MKTLTIALFVTVLGLAGVIAGEPEKKQKNEKKEPEKQEVVTNETLKKKYGEPAPAPAAPTKKEDRVEPLPRADQPAPVSPEKDRKARIAELNKEQERLRSRIKSLKNPFLPRVPLTDEEKKAEEGKGSDERVRMLEKLLAGIGEELKQLQVSGRTP</sequence>
<organism evidence="2 3">
    <name type="scientific">Candidatus Polarisedimenticola svalbardensis</name>
    <dbReference type="NCBI Taxonomy" id="2886004"/>
    <lineage>
        <taxon>Bacteria</taxon>
        <taxon>Pseudomonadati</taxon>
        <taxon>Acidobacteriota</taxon>
        <taxon>Candidatus Polarisedimenticolia</taxon>
        <taxon>Candidatus Polarisedimenticolales</taxon>
        <taxon>Candidatus Polarisedimenticolaceae</taxon>
        <taxon>Candidatus Polarisedimenticola</taxon>
    </lineage>
</organism>
<dbReference type="AlphaFoldDB" id="A0A8J6XW44"/>
<name>A0A8J6XW44_9BACT</name>
<reference evidence="2 3" key="1">
    <citation type="submission" date="2020-08" db="EMBL/GenBank/DDBJ databases">
        <title>Acidobacteriota in marine sediments use diverse sulfur dissimilation pathways.</title>
        <authorList>
            <person name="Wasmund K."/>
        </authorList>
    </citation>
    <scope>NUCLEOTIDE SEQUENCE [LARGE SCALE GENOMIC DNA]</scope>
    <source>
        <strain evidence="2">MAG AM4</strain>
    </source>
</reference>
<comment type="caution">
    <text evidence="2">The sequence shown here is derived from an EMBL/GenBank/DDBJ whole genome shotgun (WGS) entry which is preliminary data.</text>
</comment>